<comment type="similarity">
    <text evidence="2">Belongs to the GSP F family.</text>
</comment>
<keyword evidence="5 8" id="KW-0812">Transmembrane</keyword>
<comment type="subcellular location">
    <subcellularLocation>
        <location evidence="1">Cell inner membrane</location>
        <topology evidence="1">Multi-pass membrane protein</topology>
    </subcellularLocation>
</comment>
<feature type="transmembrane region" description="Helical" evidence="8">
    <location>
        <begin position="166"/>
        <end position="188"/>
    </location>
</feature>
<dbReference type="PRINTS" id="PR00812">
    <property type="entry name" value="BCTERIALGSPF"/>
</dbReference>
<dbReference type="GO" id="GO:0005886">
    <property type="term" value="C:plasma membrane"/>
    <property type="evidence" value="ECO:0007669"/>
    <property type="project" value="UniProtKB-SubCell"/>
</dbReference>
<keyword evidence="4" id="KW-0997">Cell inner membrane</keyword>
<accession>A0A7V8SVN5</accession>
<evidence type="ECO:0000259" key="9">
    <source>
        <dbReference type="Pfam" id="PF00482"/>
    </source>
</evidence>
<evidence type="ECO:0000256" key="5">
    <source>
        <dbReference type="ARBA" id="ARBA00022692"/>
    </source>
</evidence>
<gene>
    <name evidence="10" type="ORF">HRJ53_02320</name>
</gene>
<dbReference type="InterPro" id="IPR042094">
    <property type="entry name" value="T2SS_GspF_sf"/>
</dbReference>
<dbReference type="EMBL" id="JACDQQ010000236">
    <property type="protein sequence ID" value="MBA0083807.1"/>
    <property type="molecule type" value="Genomic_DNA"/>
</dbReference>
<evidence type="ECO:0000313" key="11">
    <source>
        <dbReference type="Proteomes" id="UP000567293"/>
    </source>
</evidence>
<feature type="non-terminal residue" evidence="10">
    <location>
        <position position="369"/>
    </location>
</feature>
<keyword evidence="7 8" id="KW-0472">Membrane</keyword>
<dbReference type="FunFam" id="1.20.81.30:FF:000001">
    <property type="entry name" value="Type II secretion system protein F"/>
    <property type="match status" value="2"/>
</dbReference>
<evidence type="ECO:0000256" key="6">
    <source>
        <dbReference type="ARBA" id="ARBA00022989"/>
    </source>
</evidence>
<dbReference type="InterPro" id="IPR003004">
    <property type="entry name" value="GspF/PilC"/>
</dbReference>
<dbReference type="Pfam" id="PF00482">
    <property type="entry name" value="T2SSF"/>
    <property type="match status" value="2"/>
</dbReference>
<sequence length="369" mass="39528">MPDYKYQGTSRSGSSVSGVMTASNKTELASILKRQQITATKMTEKGKEFNIPTFGGGVSAKELAIFTRQFSVMIDAGLPLVQCLEILASQQENKTFQKVLTGTRAQVEGGATLSTAMRSSPKVFDALYVNMVEAGETGGILDTILQRLSAYIEKNVKLQRAVKSALVYPVGVLTVAAGVITLLLWKVVPIFATLFAGLGVDLPLPTRIVIALSHFIGSIFGFLILVATGGAIFGLKVWYGTPQGRFALDTIILKLPVLGTLMRKIAVARFTRTLGTLISSGVPILEGLDITARTAGNAVVEKALMKVRKSLEEGKSLTEPLKECDVFPGMVTQMIAVGEQTGAMDAMLQKIADFYEEEVDAAVKDLLTA</sequence>
<evidence type="ECO:0000256" key="7">
    <source>
        <dbReference type="ARBA" id="ARBA00023136"/>
    </source>
</evidence>
<dbReference type="Gene3D" id="1.20.81.30">
    <property type="entry name" value="Type II secretion system (T2SS), domain F"/>
    <property type="match status" value="2"/>
</dbReference>
<evidence type="ECO:0000256" key="4">
    <source>
        <dbReference type="ARBA" id="ARBA00022519"/>
    </source>
</evidence>
<feature type="domain" description="Type II secretion system protein GspF" evidence="9">
    <location>
        <begin position="66"/>
        <end position="189"/>
    </location>
</feature>
<dbReference type="GO" id="GO:0015628">
    <property type="term" value="P:protein secretion by the type II secretion system"/>
    <property type="evidence" value="ECO:0007669"/>
    <property type="project" value="TreeGrafter"/>
</dbReference>
<organism evidence="10 11">
    <name type="scientific">Candidatus Acidiferrum panamense</name>
    <dbReference type="NCBI Taxonomy" id="2741543"/>
    <lineage>
        <taxon>Bacteria</taxon>
        <taxon>Pseudomonadati</taxon>
        <taxon>Acidobacteriota</taxon>
        <taxon>Terriglobia</taxon>
        <taxon>Candidatus Acidiferrales</taxon>
        <taxon>Candidatus Acidiferrum</taxon>
    </lineage>
</organism>
<reference evidence="10" key="1">
    <citation type="submission" date="2020-06" db="EMBL/GenBank/DDBJ databases">
        <title>Legume-microbial interactions unlock mineral nutrients during tropical forest succession.</title>
        <authorList>
            <person name="Epihov D.Z."/>
        </authorList>
    </citation>
    <scope>NUCLEOTIDE SEQUENCE [LARGE SCALE GENOMIC DNA]</scope>
    <source>
        <strain evidence="10">Pan2503</strain>
    </source>
</reference>
<protein>
    <submittedName>
        <fullName evidence="10">Type II secretion system F family protein</fullName>
    </submittedName>
</protein>
<keyword evidence="11" id="KW-1185">Reference proteome</keyword>
<evidence type="ECO:0000256" key="8">
    <source>
        <dbReference type="SAM" id="Phobius"/>
    </source>
</evidence>
<feature type="transmembrane region" description="Helical" evidence="8">
    <location>
        <begin position="208"/>
        <end position="235"/>
    </location>
</feature>
<dbReference type="AlphaFoldDB" id="A0A7V8SVN5"/>
<comment type="caution">
    <text evidence="10">The sequence shown here is derived from an EMBL/GenBank/DDBJ whole genome shotgun (WGS) entry which is preliminary data.</text>
</comment>
<feature type="domain" description="Type II secretion system protein GspF" evidence="9">
    <location>
        <begin position="270"/>
        <end position="364"/>
    </location>
</feature>
<evidence type="ECO:0000256" key="1">
    <source>
        <dbReference type="ARBA" id="ARBA00004429"/>
    </source>
</evidence>
<dbReference type="Proteomes" id="UP000567293">
    <property type="component" value="Unassembled WGS sequence"/>
</dbReference>
<name>A0A7V8SVN5_9BACT</name>
<dbReference type="InterPro" id="IPR018076">
    <property type="entry name" value="T2SS_GspF_dom"/>
</dbReference>
<keyword evidence="3" id="KW-1003">Cell membrane</keyword>
<evidence type="ECO:0000256" key="2">
    <source>
        <dbReference type="ARBA" id="ARBA00005745"/>
    </source>
</evidence>
<evidence type="ECO:0000256" key="3">
    <source>
        <dbReference type="ARBA" id="ARBA00022475"/>
    </source>
</evidence>
<proteinExistence type="inferred from homology"/>
<dbReference type="PANTHER" id="PTHR30012">
    <property type="entry name" value="GENERAL SECRETION PATHWAY PROTEIN"/>
    <property type="match status" value="1"/>
</dbReference>
<keyword evidence="6 8" id="KW-1133">Transmembrane helix</keyword>
<dbReference type="PANTHER" id="PTHR30012:SF7">
    <property type="entry name" value="PROTEIN TRANSPORT PROTEIN HOFC HOMOLOG"/>
    <property type="match status" value="1"/>
</dbReference>
<evidence type="ECO:0000313" key="10">
    <source>
        <dbReference type="EMBL" id="MBA0083807.1"/>
    </source>
</evidence>